<proteinExistence type="predicted"/>
<dbReference type="Pfam" id="PF13020">
    <property type="entry name" value="NOV_C"/>
    <property type="match status" value="1"/>
</dbReference>
<evidence type="ECO:0000313" key="2">
    <source>
        <dbReference type="EMBL" id="AQZ99886.1"/>
    </source>
</evidence>
<dbReference type="OrthoDB" id="9802640at2"/>
<accession>A0A0W7YW74</accession>
<accession>A0A1V0BIV7</accession>
<reference evidence="3 4" key="1">
    <citation type="submission" date="2015-12" db="EMBL/GenBank/DDBJ databases">
        <title>Complete genome sequence of a multi-drug resistant strain Acidovorax sp. 12322-1.</title>
        <authorList>
            <person name="Ming D."/>
            <person name="Wang M."/>
            <person name="Hu S."/>
            <person name="Zhou Y."/>
            <person name="Jiang T."/>
        </authorList>
    </citation>
    <scope>NUCLEOTIDE SEQUENCE [LARGE SCALE GENOMIC DNA]</scope>
    <source>
        <strain evidence="3 4">12322-1</strain>
    </source>
</reference>
<name>A0A0W7YW74_9BURK</name>
<evidence type="ECO:0000313" key="5">
    <source>
        <dbReference type="Proteomes" id="UP000242792"/>
    </source>
</evidence>
<dbReference type="InterPro" id="IPR024975">
    <property type="entry name" value="NOV_C"/>
</dbReference>
<dbReference type="Proteomes" id="UP000053300">
    <property type="component" value="Unassembled WGS sequence"/>
</dbReference>
<dbReference type="EMBL" id="LPXH01000037">
    <property type="protein sequence ID" value="KUF39293.1"/>
    <property type="molecule type" value="Genomic_DNA"/>
</dbReference>
<sequence>MLSLELAGQRYSKTDFRNLLLEQLQGKRSKGSIEFKHCNISAVMAVLGYPSIQGYKPRSNFQKSLVDEVIQQVNRYSSLDQIVQSAVTQPAQVPLLLSFDDISQDAPQKSLRVAEPLAQYVAVHPSKRDFLAQEARNQSLGLAGERFVVAYERWKLEQHGLHGLVKKVEHVSQTQGDGLGFDVRSFDLGGREQLIEVKTTSFAKETPFFLTHNELQVSQAEPKKYHLRRVYSFRTQPRFFTLQGDISQHCCLDPVTYRASF</sequence>
<protein>
    <recommendedName>
        <fullName evidence="1">Protein NO VEIN C-terminal domain-containing protein</fullName>
    </recommendedName>
</protein>
<keyword evidence="4" id="KW-1185">Reference proteome</keyword>
<dbReference type="KEGG" id="cke:B5M06_09580"/>
<evidence type="ECO:0000313" key="3">
    <source>
        <dbReference type="EMBL" id="KUF39293.1"/>
    </source>
</evidence>
<dbReference type="STRING" id="225992.B5M06_09580"/>
<reference evidence="2 5" key="2">
    <citation type="submission" date="2017-03" db="EMBL/GenBank/DDBJ databases">
        <title>Rapid Whole Genome Sequencing of Comamonas kerstersii Causing Continuous ambulatory Peritoneal Dialysis-Associated Peritonitis.</title>
        <authorList>
            <person name="Zheng B."/>
        </authorList>
    </citation>
    <scope>NUCLEOTIDE SEQUENCE [LARGE SCALE GENOMIC DNA]</scope>
    <source>
        <strain evidence="2 5">8943</strain>
    </source>
</reference>
<dbReference type="AlphaFoldDB" id="A0A0W7YW74"/>
<dbReference type="EMBL" id="CP020121">
    <property type="protein sequence ID" value="AQZ99886.1"/>
    <property type="molecule type" value="Genomic_DNA"/>
</dbReference>
<accession>A0A1V3TLH3</accession>
<evidence type="ECO:0000259" key="1">
    <source>
        <dbReference type="Pfam" id="PF13020"/>
    </source>
</evidence>
<feature type="domain" description="Protein NO VEIN C-terminal" evidence="1">
    <location>
        <begin position="144"/>
        <end position="241"/>
    </location>
</feature>
<gene>
    <name evidence="3" type="ORF">AS359_01180</name>
    <name evidence="2" type="ORF">B5M06_09580</name>
</gene>
<dbReference type="Proteomes" id="UP000242792">
    <property type="component" value="Chromosome"/>
</dbReference>
<organism evidence="3 4">
    <name type="scientific">Comamonas kerstersii</name>
    <dbReference type="NCBI Taxonomy" id="225992"/>
    <lineage>
        <taxon>Bacteria</taxon>
        <taxon>Pseudomonadati</taxon>
        <taxon>Pseudomonadota</taxon>
        <taxon>Betaproteobacteria</taxon>
        <taxon>Burkholderiales</taxon>
        <taxon>Comamonadaceae</taxon>
        <taxon>Comamonas</taxon>
    </lineage>
</organism>
<evidence type="ECO:0000313" key="4">
    <source>
        <dbReference type="Proteomes" id="UP000053300"/>
    </source>
</evidence>